<evidence type="ECO:0000313" key="3">
    <source>
        <dbReference type="Proteomes" id="UP000664991"/>
    </source>
</evidence>
<reference evidence="2 3" key="1">
    <citation type="submission" date="2020-12" db="EMBL/GenBank/DDBJ databases">
        <title>De novo assembly of Tibetan sheep genome.</title>
        <authorList>
            <person name="Li X."/>
        </authorList>
    </citation>
    <scope>NUCLEOTIDE SEQUENCE [LARGE SCALE GENOMIC DNA]</scope>
    <source>
        <tissue evidence="2">Heart</tissue>
    </source>
</reference>
<sequence>MMTLEVSSFGTVRTEHFTEVIHRMNPEGSLFAPKMLNGGPEKTCGISERRHPRGKSGECGDSEKMPLDLGHEQMKRTFPRIPLSDRVLEPSLCQAFPNTNCWFLTHMNQPQFRAILRELKLCEKMARLDPKRFAESQPKKHTNWKEKRS</sequence>
<evidence type="ECO:0000313" key="2">
    <source>
        <dbReference type="EMBL" id="KAG5196112.1"/>
    </source>
</evidence>
<dbReference type="Gene3D" id="1.20.1050.10">
    <property type="match status" value="1"/>
</dbReference>
<accession>A0A835ZK39</accession>
<gene>
    <name evidence="2" type="ORF">JEQ12_011748</name>
</gene>
<protein>
    <submittedName>
        <fullName evidence="2">Uncharacterized protein</fullName>
    </submittedName>
</protein>
<feature type="region of interest" description="Disordered" evidence="1">
    <location>
        <begin position="43"/>
        <end position="67"/>
    </location>
</feature>
<evidence type="ECO:0000256" key="1">
    <source>
        <dbReference type="SAM" id="MobiDB-lite"/>
    </source>
</evidence>
<feature type="compositionally biased region" description="Basic and acidic residues" evidence="1">
    <location>
        <begin position="55"/>
        <end position="67"/>
    </location>
</feature>
<dbReference type="Proteomes" id="UP000664991">
    <property type="component" value="Unassembled WGS sequence"/>
</dbReference>
<comment type="caution">
    <text evidence="2">The sequence shown here is derived from an EMBL/GenBank/DDBJ whole genome shotgun (WGS) entry which is preliminary data.</text>
</comment>
<name>A0A835ZK39_SHEEP</name>
<dbReference type="EMBL" id="JAEMGP010000022">
    <property type="protein sequence ID" value="KAG5196112.1"/>
    <property type="molecule type" value="Genomic_DNA"/>
</dbReference>
<dbReference type="AlphaFoldDB" id="A0A835ZK39"/>
<proteinExistence type="predicted"/>
<organism evidence="2 3">
    <name type="scientific">Ovis aries</name>
    <name type="common">Sheep</name>
    <dbReference type="NCBI Taxonomy" id="9940"/>
    <lineage>
        <taxon>Eukaryota</taxon>
        <taxon>Metazoa</taxon>
        <taxon>Chordata</taxon>
        <taxon>Craniata</taxon>
        <taxon>Vertebrata</taxon>
        <taxon>Euteleostomi</taxon>
        <taxon>Mammalia</taxon>
        <taxon>Eutheria</taxon>
        <taxon>Laurasiatheria</taxon>
        <taxon>Artiodactyla</taxon>
        <taxon>Ruminantia</taxon>
        <taxon>Pecora</taxon>
        <taxon>Bovidae</taxon>
        <taxon>Caprinae</taxon>
        <taxon>Ovis</taxon>
    </lineage>
</organism>